<dbReference type="Proteomes" id="UP000777784">
    <property type="component" value="Unassembled WGS sequence"/>
</dbReference>
<evidence type="ECO:0000256" key="1">
    <source>
        <dbReference type="ARBA" id="ARBA00007707"/>
    </source>
</evidence>
<dbReference type="Gene3D" id="3.90.550.10">
    <property type="entry name" value="Spore Coat Polysaccharide Biosynthesis Protein SpsA, Chain A"/>
    <property type="match status" value="1"/>
</dbReference>
<keyword evidence="4" id="KW-0548">Nucleotidyltransferase</keyword>
<evidence type="ECO:0000256" key="4">
    <source>
        <dbReference type="ARBA" id="ARBA00022695"/>
    </source>
</evidence>
<evidence type="ECO:0000256" key="2">
    <source>
        <dbReference type="ARBA" id="ARBA00007947"/>
    </source>
</evidence>
<feature type="domain" description="HIT" evidence="10">
    <location>
        <begin position="255"/>
        <end position="357"/>
    </location>
</feature>
<evidence type="ECO:0000256" key="9">
    <source>
        <dbReference type="PROSITE-ProRule" id="PRU00464"/>
    </source>
</evidence>
<dbReference type="InterPro" id="IPR029044">
    <property type="entry name" value="Nucleotide-diphossugar_trans"/>
</dbReference>
<evidence type="ECO:0000256" key="6">
    <source>
        <dbReference type="ARBA" id="ARBA00048247"/>
    </source>
</evidence>
<dbReference type="GO" id="GO:0003977">
    <property type="term" value="F:UDP-N-acetylglucosamine diphosphorylase activity"/>
    <property type="evidence" value="ECO:0007669"/>
    <property type="project" value="UniProtKB-EC"/>
</dbReference>
<evidence type="ECO:0000256" key="5">
    <source>
        <dbReference type="ARBA" id="ARBA00023315"/>
    </source>
</evidence>
<comment type="catalytic activity">
    <reaction evidence="7">
        <text>N-acetyl-alpha-D-glucosamine 1-phosphate + UTP + H(+) = UDP-N-acetyl-alpha-D-glucosamine + diphosphate</text>
        <dbReference type="Rhea" id="RHEA:13509"/>
        <dbReference type="ChEBI" id="CHEBI:15378"/>
        <dbReference type="ChEBI" id="CHEBI:33019"/>
        <dbReference type="ChEBI" id="CHEBI:46398"/>
        <dbReference type="ChEBI" id="CHEBI:57705"/>
        <dbReference type="ChEBI" id="CHEBI:57776"/>
        <dbReference type="EC" id="2.7.7.23"/>
    </reaction>
</comment>
<protein>
    <submittedName>
        <fullName evidence="11">NTP transferase domain-containing protein</fullName>
    </submittedName>
</protein>
<organism evidence="11 12">
    <name type="scientific">Eiseniibacteriota bacterium</name>
    <dbReference type="NCBI Taxonomy" id="2212470"/>
    <lineage>
        <taxon>Bacteria</taxon>
        <taxon>Candidatus Eiseniibacteriota</taxon>
    </lineage>
</organism>
<name>A0A948W5I4_UNCEI</name>
<evidence type="ECO:0000256" key="7">
    <source>
        <dbReference type="ARBA" id="ARBA00048493"/>
    </source>
</evidence>
<accession>A0A948W5I4</accession>
<dbReference type="CDD" id="cd02540">
    <property type="entry name" value="GT2_GlmU_N_bac"/>
    <property type="match status" value="1"/>
</dbReference>
<sequence length="387" mass="42474">MEWAAPSSWTVVVLAAGKGKRMGSSLPKVLHPVLGVPLLAHVLATARHLDPQKLFVVVGHGADQVKASFHSEELSWVDQTEQLGTGDAVARVAPYLETWNGPLMVLYGDVPLLRPWTLAALMETHIVQKNGATILTAEMPDPSGYGRILRDADGGFLAIREDADLKPVERAIAEINSGIGVFECPKLFRALRALRTENAQGEYYLTDVIEWFRGEGDRVGTLRLADPVEISGINTPQELEAAGKNMALRSKNDPGACPHCQRSYEALLLKETPHAILSLHPNPYNSGHLIVTPRRHVTWFASLSADERREIGELVILGEKLLQRVYQPQGLNSGFNSGGSEHLGMELLPRWNGDTNFMLLTGKTNLVPEGLQQSKSKILRALKEEEA</sequence>
<comment type="similarity">
    <text evidence="1">In the C-terminal section; belongs to the transferase hexapeptide repeat family.</text>
</comment>
<keyword evidence="3 11" id="KW-0808">Transferase</keyword>
<reference evidence="11" key="1">
    <citation type="submission" date="2021-05" db="EMBL/GenBank/DDBJ databases">
        <title>Energy efficiency and biological interactions define the core microbiome of deep oligotrophic groundwater.</title>
        <authorList>
            <person name="Mehrshad M."/>
            <person name="Lopez-Fernandez M."/>
            <person name="Bell E."/>
            <person name="Bernier-Latmani R."/>
            <person name="Bertilsson S."/>
            <person name="Dopson M."/>
        </authorList>
    </citation>
    <scope>NUCLEOTIDE SEQUENCE</scope>
    <source>
        <strain evidence="11">Modern_marine.mb.64</strain>
    </source>
</reference>
<evidence type="ECO:0000256" key="8">
    <source>
        <dbReference type="ARBA" id="ARBA00049628"/>
    </source>
</evidence>
<dbReference type="InterPro" id="IPR025877">
    <property type="entry name" value="MobA-like_NTP_Trfase"/>
</dbReference>
<comment type="catalytic activity">
    <reaction evidence="6">
        <text>alpha-D-glucosamine 1-phosphate + acetyl-CoA = N-acetyl-alpha-D-glucosamine 1-phosphate + CoA + H(+)</text>
        <dbReference type="Rhea" id="RHEA:13725"/>
        <dbReference type="ChEBI" id="CHEBI:15378"/>
        <dbReference type="ChEBI" id="CHEBI:57287"/>
        <dbReference type="ChEBI" id="CHEBI:57288"/>
        <dbReference type="ChEBI" id="CHEBI:57776"/>
        <dbReference type="ChEBI" id="CHEBI:58516"/>
        <dbReference type="EC" id="2.3.1.157"/>
    </reaction>
</comment>
<dbReference type="PANTHER" id="PTHR43584:SF3">
    <property type="entry name" value="BIFUNCTIONAL PROTEIN GLMU"/>
    <property type="match status" value="1"/>
</dbReference>
<dbReference type="InterPro" id="IPR011146">
    <property type="entry name" value="HIT-like"/>
</dbReference>
<gene>
    <name evidence="11" type="ORF">KJ970_01715</name>
</gene>
<evidence type="ECO:0000256" key="3">
    <source>
        <dbReference type="ARBA" id="ARBA00022679"/>
    </source>
</evidence>
<dbReference type="AlphaFoldDB" id="A0A948W5I4"/>
<comment type="function">
    <text evidence="8">Catalyzes the last two sequential reactions in the de novo biosynthetic pathway for UDP-N-acetylglucosamine (UDP-GlcNAc). The C-terminal domain catalyzes the transfer of acetyl group from acetyl coenzyme A to glucosamine-1-phosphate (GlcN-1-P) to produce N-acetylglucosamine-1-phosphate (GlcNAc-1-P), which is converted into UDP-GlcNAc by the transfer of uridine 5-monophosphate (from uridine 5-triphosphate), a reaction catalyzed by the N-terminal domain.</text>
</comment>
<evidence type="ECO:0000313" key="11">
    <source>
        <dbReference type="EMBL" id="MBU2689621.1"/>
    </source>
</evidence>
<dbReference type="PANTHER" id="PTHR43584">
    <property type="entry name" value="NUCLEOTIDYL TRANSFERASE"/>
    <property type="match status" value="1"/>
</dbReference>
<comment type="caution">
    <text evidence="11">The sequence shown here is derived from an EMBL/GenBank/DDBJ whole genome shotgun (WGS) entry which is preliminary data.</text>
</comment>
<dbReference type="Pfam" id="PF12804">
    <property type="entry name" value="NTP_transf_3"/>
    <property type="match status" value="1"/>
</dbReference>
<proteinExistence type="inferred from homology"/>
<dbReference type="GO" id="GO:0019134">
    <property type="term" value="F:glucosamine-1-phosphate N-acetyltransferase activity"/>
    <property type="evidence" value="ECO:0007669"/>
    <property type="project" value="UniProtKB-EC"/>
</dbReference>
<comment type="caution">
    <text evidence="9">Lacks conserved residue(s) required for the propagation of feature annotation.</text>
</comment>
<comment type="similarity">
    <text evidence="2">In the N-terminal section; belongs to the N-acetylglucosamine-1-phosphate uridyltransferase family.</text>
</comment>
<dbReference type="SUPFAM" id="SSF54197">
    <property type="entry name" value="HIT-like"/>
    <property type="match status" value="1"/>
</dbReference>
<dbReference type="InterPro" id="IPR036265">
    <property type="entry name" value="HIT-like_sf"/>
</dbReference>
<dbReference type="PROSITE" id="PS51084">
    <property type="entry name" value="HIT_2"/>
    <property type="match status" value="1"/>
</dbReference>
<evidence type="ECO:0000259" key="10">
    <source>
        <dbReference type="PROSITE" id="PS51084"/>
    </source>
</evidence>
<dbReference type="InterPro" id="IPR050065">
    <property type="entry name" value="GlmU-like"/>
</dbReference>
<keyword evidence="5" id="KW-0012">Acyltransferase</keyword>
<dbReference type="EMBL" id="JAHJDP010000012">
    <property type="protein sequence ID" value="MBU2689621.1"/>
    <property type="molecule type" value="Genomic_DNA"/>
</dbReference>
<evidence type="ECO:0000313" key="12">
    <source>
        <dbReference type="Proteomes" id="UP000777784"/>
    </source>
</evidence>
<dbReference type="SUPFAM" id="SSF53448">
    <property type="entry name" value="Nucleotide-diphospho-sugar transferases"/>
    <property type="match status" value="1"/>
</dbReference>
<dbReference type="Gene3D" id="3.30.428.10">
    <property type="entry name" value="HIT-like"/>
    <property type="match status" value="1"/>
</dbReference>